<evidence type="ECO:0000313" key="4">
    <source>
        <dbReference type="Proteomes" id="UP000829291"/>
    </source>
</evidence>
<dbReference type="Pfam" id="PF00588">
    <property type="entry name" value="SpoU_methylase"/>
    <property type="match status" value="1"/>
</dbReference>
<evidence type="ECO:0000256" key="1">
    <source>
        <dbReference type="ARBA" id="ARBA00022603"/>
    </source>
</evidence>
<dbReference type="Proteomes" id="UP000829291">
    <property type="component" value="Chromosome 4"/>
</dbReference>
<organism evidence="4 5">
    <name type="scientific">Neodiprion lecontei</name>
    <name type="common">Redheaded pine sawfly</name>
    <dbReference type="NCBI Taxonomy" id="441921"/>
    <lineage>
        <taxon>Eukaryota</taxon>
        <taxon>Metazoa</taxon>
        <taxon>Ecdysozoa</taxon>
        <taxon>Arthropoda</taxon>
        <taxon>Hexapoda</taxon>
        <taxon>Insecta</taxon>
        <taxon>Pterygota</taxon>
        <taxon>Neoptera</taxon>
        <taxon>Endopterygota</taxon>
        <taxon>Hymenoptera</taxon>
        <taxon>Tenthredinoidea</taxon>
        <taxon>Diprionidae</taxon>
        <taxon>Diprioninae</taxon>
        <taxon>Neodiprion</taxon>
    </lineage>
</organism>
<dbReference type="GeneID" id="107226269"/>
<dbReference type="Gene3D" id="3.40.1280.10">
    <property type="match status" value="1"/>
</dbReference>
<evidence type="ECO:0000313" key="5">
    <source>
        <dbReference type="RefSeq" id="XP_046593045.1"/>
    </source>
</evidence>
<accession>A0ABM3FYF3</accession>
<reference evidence="5 6" key="1">
    <citation type="submission" date="2025-05" db="UniProtKB">
        <authorList>
            <consortium name="RefSeq"/>
        </authorList>
    </citation>
    <scope>IDENTIFICATION</scope>
    <source>
        <tissue evidence="5 6">Thorax and Abdomen</tissue>
    </source>
</reference>
<keyword evidence="1 5" id="KW-0489">Methyltransferase</keyword>
<evidence type="ECO:0000313" key="6">
    <source>
        <dbReference type="RefSeq" id="XP_046593046.1"/>
    </source>
</evidence>
<keyword evidence="4" id="KW-1185">Reference proteome</keyword>
<dbReference type="CDD" id="cd18091">
    <property type="entry name" value="SpoU-like_TRM3-like"/>
    <property type="match status" value="1"/>
</dbReference>
<dbReference type="PANTHER" id="PTHR12029">
    <property type="entry name" value="RNA METHYLTRANSFERASE"/>
    <property type="match status" value="1"/>
</dbReference>
<feature type="domain" description="tRNA/rRNA methyltransferase SpoU type" evidence="3">
    <location>
        <begin position="1358"/>
        <end position="1500"/>
    </location>
</feature>
<sequence length="1509" mass="174012">MDVHERFMAHDTGQIKYLLFASTNHSYIFDSLLVSFSGIVQNINQHPDSLETLETLKRILCFVYQETRSLTEKNADLVKLVHKSYLTAHSIDVDVLQKYLYLYTTDTKCLSLILDIFMLHMVLRYDTCMILKNLQHLQESIDEYFDTENKINVLDVKLMACYVNSLLLHPASSELSEQSDVANLTICFKRHIRQWLVSKNDNECPALILLLPKVISVTNRKEMLTEIWEMIFELKCDTGDILYIMCMTADAWFSIKPEYHEQLLEKLITQSFWLVLLKGLSSPIPHQRKQALYLAKRVVDFLDNYKIEGIRLDQYKEIRPLVCTGNESQRTSFKKNVNNLFLILEALEEKQKHFVIPVFPLLKTLVDEKFEQECCNAAGFHFAWVRCAFSRIFQHSNNTVVKWGLLNVFALDPGLYNDDFLILILHVLNNTYLYENDTNDEPIIVKELIKLLNSAEVKYSDFVTRFLTHASKMTWGPVALFYIIHALSKVARVVSMWKEVELEAVKTLAEINLNMHCRVLRIGSQVELLETLTHLVTEPLNLVAVANTLSAFSIHESLTRGQLSWKRISTWLSKTVKRDEALRFLEKICSQFIDKNSLSDVSMKSLSLMLMLFHDGHIILDSKSCAGFTMLRNLLHCLIGADSRPYGNIELRKKCIELIGYLFDFTSSKDYIMREFIADYVDITLRIAFKFMRNITDEATIDEINTLVLVTQKFFTDENSIISKRDVQNHIERFEVESWNMINDGGYSNNLQKICGVKILYACLKATNVKLRNYKFIGPLYNMYKTLAVRSSDHTNEIISENRNLEGKIVAEYYEFVAELFYIYLQDEPVDKWIPHIDWIEAVLHLVQVGGKKIFVPTIGILSQLFYKGVVKSKDIDRFKSVTRLCWKSMLETNECRLAMDKIMELIFSSKFLECEDMKELTMEFTEEMVEKIEKIPGLSVVLVNGLEHIEGVHLANFYDALLTCLFHGIVPRRDKKIELQARSYVFELYHKAYPNCLSNMYVNTDTATRAHAVALLHKRITDNTEHAAKLLPMIIARLNESQNKRYFGDSLTHRHKNRLIQALFVLQPVLKKNDMVLLNSLMCENILSESSQPSVRIMQEWLIIKIYLESEILRGGVWNLFRQAQEKRVGSLCSIMSIVYHVARSLKSNLQSEFIDLSLEHMMPCCMLQQFNVRLYAQVLASKLYDLAKKMSYLAVTEKYKELYNSLTKSLQLGNLLKNSTKLQEDFYFTVFNPIDDYSLQTIFYELPRLSNVSSDEYILPQMFNKFGFKESNSHPLKIFNLKSHLSEASVSANMLKTFGNEGSTTRDDTNNISDYSTDIQKKFIPWKSMLPNEDELNETSGCLRSHREASIEGNKIILVASLVEKLPNLGGLSRTCEILGVAEFVMASLNHIEEKDFQSLSVSAEKLITLVEVKPHQLQQYLLEKKNMGYRLVGAEQTVNSTNLMEAKFEKKTVLVLGNEKAGIPANLIPLLDECVEIPQVGVVRSLNVHVTGAICLWECFKQHHSA</sequence>
<keyword evidence="2" id="KW-0808">Transferase</keyword>
<dbReference type="RefSeq" id="XP_046593045.1">
    <property type="nucleotide sequence ID" value="XM_046737089.1"/>
</dbReference>
<dbReference type="SUPFAM" id="SSF75217">
    <property type="entry name" value="alpha/beta knot"/>
    <property type="match status" value="1"/>
</dbReference>
<name>A0ABM3FYF3_NEOLC</name>
<proteinExistence type="predicted"/>
<evidence type="ECO:0000259" key="3">
    <source>
        <dbReference type="Pfam" id="PF00588"/>
    </source>
</evidence>
<dbReference type="InterPro" id="IPR001537">
    <property type="entry name" value="SpoU_MeTrfase"/>
</dbReference>
<dbReference type="InterPro" id="IPR044748">
    <property type="entry name" value="Trm3/TARBP1_C"/>
</dbReference>
<dbReference type="GO" id="GO:0008168">
    <property type="term" value="F:methyltransferase activity"/>
    <property type="evidence" value="ECO:0007669"/>
    <property type="project" value="UniProtKB-KW"/>
</dbReference>
<evidence type="ECO:0000256" key="2">
    <source>
        <dbReference type="ARBA" id="ARBA00022679"/>
    </source>
</evidence>
<dbReference type="PANTHER" id="PTHR12029:SF11">
    <property type="entry name" value="METHYLTRANSFERASE TARBP1-RELATED"/>
    <property type="match status" value="1"/>
</dbReference>
<dbReference type="InterPro" id="IPR045330">
    <property type="entry name" value="TRM3/TARBP1"/>
</dbReference>
<gene>
    <name evidence="5 6" type="primary">LOC107226269</name>
</gene>
<dbReference type="InterPro" id="IPR029026">
    <property type="entry name" value="tRNA_m1G_MTases_N"/>
</dbReference>
<protein>
    <submittedName>
        <fullName evidence="5 6">Probable methyltransferase TARBP1 isoform X1</fullName>
    </submittedName>
</protein>
<dbReference type="GO" id="GO:0032259">
    <property type="term" value="P:methylation"/>
    <property type="evidence" value="ECO:0007669"/>
    <property type="project" value="UniProtKB-KW"/>
</dbReference>
<dbReference type="InterPro" id="IPR029028">
    <property type="entry name" value="Alpha/beta_knot_MTases"/>
</dbReference>
<dbReference type="RefSeq" id="XP_046593046.1">
    <property type="nucleotide sequence ID" value="XM_046737090.1"/>
</dbReference>